<dbReference type="EMBL" id="CZRL01000008">
    <property type="protein sequence ID" value="CUS49940.1"/>
    <property type="molecule type" value="Genomic_DNA"/>
</dbReference>
<dbReference type="AlphaFoldDB" id="A0A160TSX9"/>
<gene>
    <name evidence="1" type="ORF">MGWOODY_XGa2995</name>
</gene>
<accession>A0A160TSX9</accession>
<evidence type="ECO:0008006" key="2">
    <source>
        <dbReference type="Google" id="ProtNLM"/>
    </source>
</evidence>
<dbReference type="InterPro" id="IPR010710">
    <property type="entry name" value="DUF1289"/>
</dbReference>
<organism evidence="1">
    <name type="scientific">hydrothermal vent metagenome</name>
    <dbReference type="NCBI Taxonomy" id="652676"/>
    <lineage>
        <taxon>unclassified sequences</taxon>
        <taxon>metagenomes</taxon>
        <taxon>ecological metagenomes</taxon>
    </lineage>
</organism>
<dbReference type="PANTHER" id="PTHR35175:SF2">
    <property type="entry name" value="DUF1289 DOMAIN-CONTAINING PROTEIN"/>
    <property type="match status" value="1"/>
</dbReference>
<proteinExistence type="predicted"/>
<name>A0A160TSX9_9ZZZZ</name>
<sequence length="58" mass="6517">MIISPCVGICIIDPVTGYCRGCSRTLEEISEWPHYSDEEAHALLQELEQRDPLAPESD</sequence>
<evidence type="ECO:0000313" key="1">
    <source>
        <dbReference type="EMBL" id="CUS49940.1"/>
    </source>
</evidence>
<dbReference type="PANTHER" id="PTHR35175">
    <property type="entry name" value="DUF1289 DOMAIN-CONTAINING PROTEIN"/>
    <property type="match status" value="1"/>
</dbReference>
<protein>
    <recommendedName>
        <fullName evidence="2">DUF1289 domain-containing protein</fullName>
    </recommendedName>
</protein>
<dbReference type="Pfam" id="PF06945">
    <property type="entry name" value="DUF1289"/>
    <property type="match status" value="1"/>
</dbReference>
<reference evidence="1" key="1">
    <citation type="submission" date="2015-10" db="EMBL/GenBank/DDBJ databases">
        <authorList>
            <person name="Gilbert D.G."/>
        </authorList>
    </citation>
    <scope>NUCLEOTIDE SEQUENCE</scope>
</reference>